<organism evidence="14 15">
    <name type="scientific">Mycteria americana</name>
    <name type="common">Wood stork</name>
    <dbReference type="NCBI Taxonomy" id="33587"/>
    <lineage>
        <taxon>Eukaryota</taxon>
        <taxon>Metazoa</taxon>
        <taxon>Chordata</taxon>
        <taxon>Craniata</taxon>
        <taxon>Vertebrata</taxon>
        <taxon>Euteleostomi</taxon>
        <taxon>Archelosauria</taxon>
        <taxon>Archosauria</taxon>
        <taxon>Dinosauria</taxon>
        <taxon>Saurischia</taxon>
        <taxon>Theropoda</taxon>
        <taxon>Coelurosauria</taxon>
        <taxon>Aves</taxon>
        <taxon>Neognathae</taxon>
        <taxon>Neoaves</taxon>
        <taxon>Aequornithes</taxon>
        <taxon>Ciconiiformes</taxon>
        <taxon>Ciconiidae</taxon>
        <taxon>Mycteria</taxon>
    </lineage>
</organism>
<evidence type="ECO:0000256" key="11">
    <source>
        <dbReference type="ARBA" id="ARBA00034103"/>
    </source>
</evidence>
<dbReference type="InterPro" id="IPR040645">
    <property type="entry name" value="Neurabin-1/2_PDZ"/>
</dbReference>
<dbReference type="EMBL" id="JAUNZN010000024">
    <property type="protein sequence ID" value="KAK4808617.1"/>
    <property type="molecule type" value="Genomic_DNA"/>
</dbReference>
<evidence type="ECO:0000256" key="2">
    <source>
        <dbReference type="ARBA" id="ARBA00022473"/>
    </source>
</evidence>
<dbReference type="GO" id="GO:0019722">
    <property type="term" value="P:calcium-mediated signaling"/>
    <property type="evidence" value="ECO:0007669"/>
    <property type="project" value="TreeGrafter"/>
</dbReference>
<dbReference type="SUPFAM" id="SSF50156">
    <property type="entry name" value="PDZ domain-like"/>
    <property type="match status" value="1"/>
</dbReference>
<protein>
    <recommendedName>
        <fullName evidence="13">PDZ domain-containing protein</fullName>
    </recommendedName>
</protein>
<evidence type="ECO:0000256" key="10">
    <source>
        <dbReference type="ARBA" id="ARBA00023212"/>
    </source>
</evidence>
<comment type="subcellular location">
    <subcellularLocation>
        <location evidence="1">Cytoplasm</location>
        <location evidence="1">Cytoskeleton</location>
    </subcellularLocation>
    <subcellularLocation>
        <location evidence="11">Synapse</location>
    </subcellularLocation>
</comment>
<dbReference type="InterPro" id="IPR043446">
    <property type="entry name" value="Neurabin-like"/>
</dbReference>
<dbReference type="GO" id="GO:0051015">
    <property type="term" value="F:actin filament binding"/>
    <property type="evidence" value="ECO:0007669"/>
    <property type="project" value="TreeGrafter"/>
</dbReference>
<sequence length="936" mass="101976">MLRTEAGGGAAAGGGSPSGGATGGGGLRSASPHRNAYEATIQALAPTKEADGEDGKKSRGKKYGSNVHRIKNMFLQMGTAPGPEGACDLAKAKEKPVRLSLPRAGSLGESVDQGNLLKLGTSVSERVSRFDSKPDKPFSKLQETRKIFERSPQEKATTTKLLLRKERAGFQDRKLDVVVRFNGSTESLDKLDTEAVSPTVSQLSAVFEKADLRNNLHKAPGRAGGPLNAKVVGKRPRVFLPSPEAGRSGDGHAAPARARLPEEEKAAGKTGRPAEKETAAPRVQEVCKIKPVEVEESGEAEEEEEEEATAAGEPAPAPQPAKGAEGPAPTAPRLEGGSGAAAGEEGVKGERAEEGDAYEEAKKEDFSEADLVDISAYSGLGEDSGGSGLEEEEEAEGLYEPESGCVEIPGLSEEEEPVPNRKIQFSTAPIQVFSTYSNEDYDRRNEDVDPMAASAEYELEKRVERLDLFPVELEKGGSSPHPVPRGPPRHLGEGLEVTPLALGGRCHPARTQLSVSADSEGLGISIIGMGAGADMGLEKLGIFVKTVTEGGAAHRDGRIQVNDLIVEVDGTSLVGVTQSFAASVLRNTKGRVRFLIGREKPGEQSEVAQLIQQTLEQERWQREMIEQRYTQYTEDDEETGEYATDEEEEMSPMFPGGEMAIEVFELAENEDTLSPVEMDPEKLVHKFKEVRRGWGVPGERARGRQRCVPARERRGDAPAPCERPALLAAPDQACRDRGRDPAAEEEDPSPRCAVPCHTMPAPRLCHAMLCHTMSRHVAPRRAAPHHAVPCRAVSYLLPGYAVPCRAVPCPEAAVPQLQCLEQEKVRWRAEKAQLEQSVEENKERMEKLEGYWMEAQNLCQAVDEHLKETQAQYQTLERKYSKAKRLIKEYQQKEIEFLKKETAQRRVLEESELAHKEEMEKLQEKVGTGRRDAGCP</sequence>
<evidence type="ECO:0000313" key="15">
    <source>
        <dbReference type="Proteomes" id="UP001333110"/>
    </source>
</evidence>
<evidence type="ECO:0000259" key="13">
    <source>
        <dbReference type="PROSITE" id="PS50106"/>
    </source>
</evidence>
<dbReference type="FunFam" id="2.30.42.10:FF:000010">
    <property type="entry name" value="Neurabin-1 isoform 1"/>
    <property type="match status" value="1"/>
</dbReference>
<keyword evidence="10" id="KW-0206">Cytoskeleton</keyword>
<feature type="compositionally biased region" description="Basic and acidic residues" evidence="12">
    <location>
        <begin position="259"/>
        <end position="293"/>
    </location>
</feature>
<dbReference type="Proteomes" id="UP001333110">
    <property type="component" value="Unassembled WGS sequence"/>
</dbReference>
<feature type="compositionally biased region" description="Gly residues" evidence="12">
    <location>
        <begin position="1"/>
        <end position="27"/>
    </location>
</feature>
<dbReference type="GO" id="GO:0014069">
    <property type="term" value="C:postsynaptic density"/>
    <property type="evidence" value="ECO:0007669"/>
    <property type="project" value="TreeGrafter"/>
</dbReference>
<proteinExistence type="predicted"/>
<keyword evidence="7" id="KW-0770">Synapse</keyword>
<evidence type="ECO:0000256" key="6">
    <source>
        <dbReference type="ARBA" id="ARBA00022902"/>
    </source>
</evidence>
<dbReference type="GO" id="GO:0005737">
    <property type="term" value="C:cytoplasm"/>
    <property type="evidence" value="ECO:0007669"/>
    <property type="project" value="TreeGrafter"/>
</dbReference>
<dbReference type="PANTHER" id="PTHR16154">
    <property type="entry name" value="NEURABIN"/>
    <property type="match status" value="1"/>
</dbReference>
<feature type="compositionally biased region" description="Basic and acidic residues" evidence="12">
    <location>
        <begin position="48"/>
        <end position="57"/>
    </location>
</feature>
<keyword evidence="4" id="KW-0597">Phosphoprotein</keyword>
<evidence type="ECO:0000256" key="5">
    <source>
        <dbReference type="ARBA" id="ARBA00022782"/>
    </source>
</evidence>
<dbReference type="GO" id="GO:0031175">
    <property type="term" value="P:neuron projection development"/>
    <property type="evidence" value="ECO:0007669"/>
    <property type="project" value="TreeGrafter"/>
</dbReference>
<feature type="region of interest" description="Disordered" evidence="12">
    <location>
        <begin position="727"/>
        <end position="750"/>
    </location>
</feature>
<feature type="domain" description="PDZ" evidence="13">
    <location>
        <begin position="512"/>
        <end position="600"/>
    </location>
</feature>
<dbReference type="CDD" id="cd06790">
    <property type="entry name" value="PDZ_neurabin-like"/>
    <property type="match status" value="1"/>
</dbReference>
<feature type="compositionally biased region" description="Basic and acidic residues" evidence="12">
    <location>
        <begin position="345"/>
        <end position="366"/>
    </location>
</feature>
<dbReference type="InterPro" id="IPR001478">
    <property type="entry name" value="PDZ"/>
</dbReference>
<evidence type="ECO:0000256" key="9">
    <source>
        <dbReference type="ARBA" id="ARBA00023203"/>
    </source>
</evidence>
<feature type="region of interest" description="Disordered" evidence="12">
    <location>
        <begin position="1"/>
        <end position="67"/>
    </location>
</feature>
<feature type="compositionally biased region" description="Acidic residues" evidence="12">
    <location>
        <begin position="389"/>
        <end position="399"/>
    </location>
</feature>
<dbReference type="Pfam" id="PF00595">
    <property type="entry name" value="PDZ"/>
    <property type="match status" value="1"/>
</dbReference>
<dbReference type="GO" id="GO:0007015">
    <property type="term" value="P:actin filament organization"/>
    <property type="evidence" value="ECO:0007669"/>
    <property type="project" value="TreeGrafter"/>
</dbReference>
<dbReference type="InterPro" id="IPR036034">
    <property type="entry name" value="PDZ_sf"/>
</dbReference>
<keyword evidence="8" id="KW-0175">Coiled coil</keyword>
<dbReference type="AlphaFoldDB" id="A0AAN7MLW9"/>
<comment type="caution">
    <text evidence="14">The sequence shown here is derived from an EMBL/GenBank/DDBJ whole genome shotgun (WGS) entry which is preliminary data.</text>
</comment>
<keyword evidence="5" id="KW-0221">Differentiation</keyword>
<dbReference type="PROSITE" id="PS50106">
    <property type="entry name" value="PDZ"/>
    <property type="match status" value="1"/>
</dbReference>
<feature type="compositionally biased region" description="Low complexity" evidence="12">
    <location>
        <begin position="309"/>
        <end position="328"/>
    </location>
</feature>
<dbReference type="PANTHER" id="PTHR16154:SF24">
    <property type="entry name" value="NEURABIN-2"/>
    <property type="match status" value="1"/>
</dbReference>
<name>A0AAN7MLW9_MYCAM</name>
<feature type="compositionally biased region" description="Acidic residues" evidence="12">
    <location>
        <begin position="294"/>
        <end position="308"/>
    </location>
</feature>
<evidence type="ECO:0000256" key="4">
    <source>
        <dbReference type="ARBA" id="ARBA00022553"/>
    </source>
</evidence>
<evidence type="ECO:0000256" key="7">
    <source>
        <dbReference type="ARBA" id="ARBA00023018"/>
    </source>
</evidence>
<evidence type="ECO:0000256" key="3">
    <source>
        <dbReference type="ARBA" id="ARBA00022490"/>
    </source>
</evidence>
<keyword evidence="9" id="KW-0009">Actin-binding</keyword>
<evidence type="ECO:0000256" key="8">
    <source>
        <dbReference type="ARBA" id="ARBA00023054"/>
    </source>
</evidence>
<gene>
    <name evidence="14" type="ORF">QYF61_012687</name>
</gene>
<feature type="region of interest" description="Disordered" evidence="12">
    <location>
        <begin position="910"/>
        <end position="936"/>
    </location>
</feature>
<accession>A0AAN7MLW9</accession>
<dbReference type="GO" id="GO:0015629">
    <property type="term" value="C:actin cytoskeleton"/>
    <property type="evidence" value="ECO:0007669"/>
    <property type="project" value="TreeGrafter"/>
</dbReference>
<reference evidence="14 15" key="1">
    <citation type="journal article" date="2023" name="J. Hered.">
        <title>Chromosome-level genome of the wood stork (Mycteria americana) provides insight into avian chromosome evolution.</title>
        <authorList>
            <person name="Flamio R. Jr."/>
            <person name="Ramstad K.M."/>
        </authorList>
    </citation>
    <scope>NUCLEOTIDE SEQUENCE [LARGE SCALE GENOMIC DNA]</scope>
    <source>
        <strain evidence="14">JAX WOST 10</strain>
    </source>
</reference>
<keyword evidence="6" id="KW-0524">Neurogenesis</keyword>
<keyword evidence="2" id="KW-0217">Developmental protein</keyword>
<keyword evidence="3" id="KW-0963">Cytoplasm</keyword>
<feature type="region of interest" description="Disordered" evidence="12">
    <location>
        <begin position="218"/>
        <end position="417"/>
    </location>
</feature>
<dbReference type="GO" id="GO:0030425">
    <property type="term" value="C:dendrite"/>
    <property type="evidence" value="ECO:0007669"/>
    <property type="project" value="TreeGrafter"/>
</dbReference>
<keyword evidence="15" id="KW-1185">Reference proteome</keyword>
<evidence type="ECO:0000256" key="12">
    <source>
        <dbReference type="SAM" id="MobiDB-lite"/>
    </source>
</evidence>
<dbReference type="Pfam" id="PF17817">
    <property type="entry name" value="PDZ_5"/>
    <property type="match status" value="1"/>
</dbReference>
<dbReference type="Gene3D" id="2.30.42.10">
    <property type="match status" value="1"/>
</dbReference>
<evidence type="ECO:0000313" key="14">
    <source>
        <dbReference type="EMBL" id="KAK4808617.1"/>
    </source>
</evidence>
<feature type="compositionally biased region" description="Basic and acidic residues" evidence="12">
    <location>
        <begin position="733"/>
        <end position="742"/>
    </location>
</feature>
<evidence type="ECO:0000256" key="1">
    <source>
        <dbReference type="ARBA" id="ARBA00004245"/>
    </source>
</evidence>
<dbReference type="SMART" id="SM00228">
    <property type="entry name" value="PDZ"/>
    <property type="match status" value="1"/>
</dbReference>